<accession>A0A1T4Q2C8</accession>
<comment type="catalytic activity">
    <reaction evidence="8 9">
        <text>a 2,3-saturated acyl-CoA + NAD(+) = a (2E)-enoyl-CoA + NADH + H(+)</text>
        <dbReference type="Rhea" id="RHEA:18177"/>
        <dbReference type="ChEBI" id="CHEBI:15378"/>
        <dbReference type="ChEBI" id="CHEBI:57540"/>
        <dbReference type="ChEBI" id="CHEBI:57945"/>
        <dbReference type="ChEBI" id="CHEBI:58856"/>
        <dbReference type="ChEBI" id="CHEBI:65111"/>
        <dbReference type="EC" id="1.3.1.44"/>
    </reaction>
</comment>
<feature type="binding site" evidence="9">
    <location>
        <position position="254"/>
    </location>
    <ligand>
        <name>NAD(+)</name>
        <dbReference type="ChEBI" id="CHEBI:57540"/>
    </ligand>
</feature>
<dbReference type="GO" id="GO:0004318">
    <property type="term" value="F:enoyl-[acyl-carrier-protein] reductase (NADH) activity"/>
    <property type="evidence" value="ECO:0007669"/>
    <property type="project" value="TreeGrafter"/>
</dbReference>
<dbReference type="PANTHER" id="PTHR37480">
    <property type="entry name" value="ENOYL-[ACYL-CARRIER-PROTEIN] REDUCTASE [NADH]"/>
    <property type="match status" value="1"/>
</dbReference>
<comment type="subunit">
    <text evidence="1 9">Monomer.</text>
</comment>
<dbReference type="GO" id="GO:0006633">
    <property type="term" value="P:fatty acid biosynthetic process"/>
    <property type="evidence" value="ECO:0007669"/>
    <property type="project" value="UniProtKB-UniRule"/>
</dbReference>
<feature type="active site" description="Proton donor" evidence="9">
    <location>
        <position position="245"/>
    </location>
</feature>
<evidence type="ECO:0000313" key="14">
    <source>
        <dbReference type="Proteomes" id="UP000190395"/>
    </source>
</evidence>
<name>A0A1T4Q2C8_9SPIR</name>
<dbReference type="InterPro" id="IPR024906">
    <property type="entry name" value="Eno_Rdtase_FAD-bd_dom"/>
</dbReference>
<comment type="function">
    <text evidence="9">Involved in the fatty acid synthesis (FAS II). Catalyzes the reduction of a carbon-carbon double bond in an enoyl moiety that is covalently linked to a coenzyme A (CoA).</text>
</comment>
<dbReference type="GeneID" id="303368062"/>
<keyword evidence="7 9" id="KW-0275">Fatty acid biosynthesis</keyword>
<evidence type="ECO:0000256" key="3">
    <source>
        <dbReference type="ARBA" id="ARBA00022832"/>
    </source>
</evidence>
<dbReference type="EC" id="1.3.1.44" evidence="9"/>
<dbReference type="RefSeq" id="WP_078931566.1">
    <property type="nucleotide sequence ID" value="NZ_FUXC01000011.1"/>
</dbReference>
<dbReference type="Pfam" id="PF12241">
    <property type="entry name" value="Enoyl_reductase"/>
    <property type="match status" value="1"/>
</dbReference>
<evidence type="ECO:0000256" key="4">
    <source>
        <dbReference type="ARBA" id="ARBA00023002"/>
    </source>
</evidence>
<feature type="binding site" evidence="9">
    <location>
        <begin position="58"/>
        <end position="63"/>
    </location>
    <ligand>
        <name>NAD(+)</name>
        <dbReference type="ChEBI" id="CHEBI:57540"/>
    </ligand>
</feature>
<evidence type="ECO:0000256" key="9">
    <source>
        <dbReference type="HAMAP-Rule" id="MF_01838"/>
    </source>
</evidence>
<organism evidence="13 14">
    <name type="scientific">Treponema berlinense</name>
    <dbReference type="NCBI Taxonomy" id="225004"/>
    <lineage>
        <taxon>Bacteria</taxon>
        <taxon>Pseudomonadati</taxon>
        <taxon>Spirochaetota</taxon>
        <taxon>Spirochaetia</taxon>
        <taxon>Spirochaetales</taxon>
        <taxon>Treponemataceae</taxon>
        <taxon>Treponema</taxon>
    </lineage>
</organism>
<gene>
    <name evidence="9" type="primary">fabV</name>
    <name evidence="13" type="ORF">SAMN02745152_01835</name>
</gene>
<dbReference type="HAMAP" id="MF_01838">
    <property type="entry name" value="FabV_reductase"/>
    <property type="match status" value="1"/>
</dbReference>
<dbReference type="PANTHER" id="PTHR37480:SF1">
    <property type="entry name" value="ENOYL-[ACYL-CARRIER-PROTEIN] REDUCTASE [NADH]"/>
    <property type="match status" value="1"/>
</dbReference>
<protein>
    <recommendedName>
        <fullName evidence="9">Trans-2-enoyl-CoA reductase [NADH]</fullName>
        <shortName evidence="9">TER</shortName>
        <ecNumber evidence="9">1.3.1.44</ecNumber>
    </recommendedName>
</protein>
<feature type="binding site" evidence="9">
    <location>
        <begin position="283"/>
        <end position="285"/>
    </location>
    <ligand>
        <name>NAD(+)</name>
        <dbReference type="ChEBI" id="CHEBI:57540"/>
    </ligand>
</feature>
<dbReference type="InterPro" id="IPR024910">
    <property type="entry name" value="Enoyl-CoA_Rdtase_cat_dom"/>
</dbReference>
<feature type="domain" description="Enoyl reductase FAD binding" evidence="10">
    <location>
        <begin position="335"/>
        <end position="398"/>
    </location>
</feature>
<dbReference type="GO" id="GO:0050343">
    <property type="term" value="F:trans-2-enoyl-CoA reductase (NADH) activity"/>
    <property type="evidence" value="ECO:0007669"/>
    <property type="project" value="UniProtKB-UniRule"/>
</dbReference>
<keyword evidence="14" id="KW-1185">Reference proteome</keyword>
<dbReference type="Gene3D" id="3.40.50.720">
    <property type="entry name" value="NAD(P)-binding Rossmann-like Domain"/>
    <property type="match status" value="1"/>
</dbReference>
<dbReference type="Pfam" id="PF12242">
    <property type="entry name" value="Eno-Rase_NADH_b"/>
    <property type="match status" value="1"/>
</dbReference>
<dbReference type="Proteomes" id="UP000190395">
    <property type="component" value="Unassembled WGS sequence"/>
</dbReference>
<evidence type="ECO:0000313" key="13">
    <source>
        <dbReference type="EMBL" id="SJZ97965.1"/>
    </source>
</evidence>
<comment type="pathway">
    <text evidence="9">Lipid metabolism; fatty acid biosynthesis.</text>
</comment>
<dbReference type="NCBIfam" id="NF010177">
    <property type="entry name" value="PRK13656.1"/>
    <property type="match status" value="1"/>
</dbReference>
<evidence type="ECO:0000259" key="12">
    <source>
        <dbReference type="Pfam" id="PF12242"/>
    </source>
</evidence>
<evidence type="ECO:0000256" key="8">
    <source>
        <dbReference type="ARBA" id="ARBA00048302"/>
    </source>
</evidence>
<evidence type="ECO:0000256" key="6">
    <source>
        <dbReference type="ARBA" id="ARBA00023098"/>
    </source>
</evidence>
<evidence type="ECO:0000259" key="10">
    <source>
        <dbReference type="Pfam" id="PF07055"/>
    </source>
</evidence>
<feature type="binding site" evidence="9">
    <location>
        <begin position="121"/>
        <end position="122"/>
    </location>
    <ligand>
        <name>NAD(+)</name>
        <dbReference type="ChEBI" id="CHEBI:57540"/>
    </ligand>
</feature>
<dbReference type="GO" id="GO:0051287">
    <property type="term" value="F:NAD binding"/>
    <property type="evidence" value="ECO:0007669"/>
    <property type="project" value="UniProtKB-UniRule"/>
</dbReference>
<dbReference type="NCBIfam" id="NF043048">
    <property type="entry name" value="EnoyACPredFabV"/>
    <property type="match status" value="1"/>
</dbReference>
<reference evidence="13 14" key="1">
    <citation type="submission" date="2017-02" db="EMBL/GenBank/DDBJ databases">
        <authorList>
            <person name="Peterson S.W."/>
        </authorList>
    </citation>
    <scope>NUCLEOTIDE SEQUENCE [LARGE SCALE GENOMIC DNA]</scope>
    <source>
        <strain evidence="13 14">ATCC BAA-909</strain>
    </source>
</reference>
<dbReference type="AlphaFoldDB" id="A0A1T4Q2C8"/>
<evidence type="ECO:0000256" key="7">
    <source>
        <dbReference type="ARBA" id="ARBA00023160"/>
    </source>
</evidence>
<dbReference type="OrthoDB" id="9802260at2"/>
<feature type="binding site" evidence="9">
    <location>
        <begin position="84"/>
        <end position="85"/>
    </location>
    <ligand>
        <name>NAD(+)</name>
        <dbReference type="ChEBI" id="CHEBI:57540"/>
    </ligand>
</feature>
<keyword evidence="3 9" id="KW-0276">Fatty acid metabolism</keyword>
<keyword evidence="4 9" id="KW-0560">Oxidoreductase</keyword>
<evidence type="ECO:0000256" key="1">
    <source>
        <dbReference type="ARBA" id="ARBA00011245"/>
    </source>
</evidence>
<evidence type="ECO:0000256" key="2">
    <source>
        <dbReference type="ARBA" id="ARBA00022516"/>
    </source>
</evidence>
<comment type="similarity">
    <text evidence="9">Belongs to the TER reductase family.</text>
</comment>
<sequence length="405" mass="44645">MAIIKPMIRSNICINSHPLGCAQDTRNQIAYAVAQKAKRGTKTAAEGGYAPKNVLVLGCSTGYGLASRISAAFEYGADTIGVSFEKEATETKAGTPGFYNNMTFDKEAQKAGLKSKTFNMDAFSDECRQAVIDEAKKQGIKFDLIIYSLASPVRTDPDTKVMYRSVIKPIGSTFTGPALDMMTGKIAVQEVKPAEGDDIPNTVKVMGGEDWERWIKQLKEADVLADGVRTLAYSYIGPKYSHPIYRDGTIGEAKKDLEARAHNIDSSLKELNGAAYVSVNKGLVTRSSAVIPIIAQYLGVLFKIMKAKGTHEGCIEQMERLFAERLYTADKKVPVDSENRIRIDDWELDPAIQAEVDKAMPNVTEETVNEYCDMEGLRHDFLMINGFDVPGVDYTKEITKMNEID</sequence>
<dbReference type="Pfam" id="PF07055">
    <property type="entry name" value="Eno-Rase_FAD_bd"/>
    <property type="match status" value="1"/>
</dbReference>
<feature type="site" description="Plays an important role in discriminating NADH against NADPH" evidence="9">
    <location>
        <position position="85"/>
    </location>
</feature>
<dbReference type="InterPro" id="IPR010758">
    <property type="entry name" value="Trans-2-enoyl-CoA_reductase"/>
</dbReference>
<proteinExistence type="inferred from homology"/>
<dbReference type="STRING" id="225004.SAMN02745152_01835"/>
<feature type="binding site" evidence="9">
    <location>
        <begin position="149"/>
        <end position="150"/>
    </location>
    <ligand>
        <name>NAD(+)</name>
        <dbReference type="ChEBI" id="CHEBI:57540"/>
    </ligand>
</feature>
<feature type="domain" description="Trans-2-enoyl-CoA reductase-like NAD(P)H binding" evidence="12">
    <location>
        <begin position="3"/>
        <end position="90"/>
    </location>
</feature>
<dbReference type="UniPathway" id="UPA00094"/>
<feature type="domain" description="Trans-2-enoyl-CoA reductase catalytic" evidence="11">
    <location>
        <begin position="92"/>
        <end position="327"/>
    </location>
</feature>
<keyword evidence="5 9" id="KW-0520">NAD</keyword>
<evidence type="ECO:0000256" key="5">
    <source>
        <dbReference type="ARBA" id="ARBA00023027"/>
    </source>
</evidence>
<dbReference type="InterPro" id="IPR050048">
    <property type="entry name" value="FabV-like_NADH_b"/>
</dbReference>
<keyword evidence="2 9" id="KW-0444">Lipid biosynthesis</keyword>
<keyword evidence="6 9" id="KW-0443">Lipid metabolism</keyword>
<evidence type="ECO:0000259" key="11">
    <source>
        <dbReference type="Pfam" id="PF12241"/>
    </source>
</evidence>
<feature type="binding site" evidence="9">
    <location>
        <position position="235"/>
    </location>
    <ligand>
        <name>substrate</name>
    </ligand>
</feature>
<dbReference type="EMBL" id="FUXC01000011">
    <property type="protein sequence ID" value="SJZ97965.1"/>
    <property type="molecule type" value="Genomic_DNA"/>
</dbReference>